<sequence>MVADSGSSGKMFVIKRGGRQEEVHSDKITSRIQKLCYGLNMDFVDPLSVTLKVIAGLYSGVTTVELDNLAAETAATMTTRHPDYAVLAARIAVSNLHKETKKTFSEVMTQLYTLVNPHTKKETPMISENHYNIIMKHADRLNSAIIYDRDFSYNYFGFKTLERSYLLRVDGKVVERPQHLLMRVSVGIHGEDIDAAIETYNLLSERYFTHASPTLFAAATPHPRLSSCFLLSMQEDSIEGVYDTLKQCALISKSAGGIGLNVHCIRASGSYTAGTNGTSNGLVPMLRVFNNTSRYVDQGGNKRPGAFAIYLEPWHADIFAFLDLKKNTGKEEVRARDLFYALWVPDLFMRRVEEDGVWSLMCPKESPGLFDCWGEEFDKLYESYEAEGRFVRQVKAQQLWFAILDAQVETGTPYVLYKDACNRKSNQQNLGTIKSSNLCTEIVEYTDKDEIAVCNLASIAVNMFVLNDKTFDFEKLREVTKIVTRNLNKVIEANYYPVPEARKSNMRHRPIGIGIQGLADAFILMRLPFESEGAQKLNVQIFETLYYAALEASCELAKEHGPYETYDGSPVSKGILQYDMWGVTPSPLWNWAALKKKIAAHGVRNSLLIAPMPTASTAQILGNNESFEPYTSNIYTRRVLSGEFQVVNHHLLRDLTEAGLWNDDMKNLIVAHGGSIQAVEGIPQHLKDLYKTVWEIPQKIIINMAAARGAFIDQSQSLNIHIAEPNYGKLTSMHFYAWKQGLKTGMYYLRTKPAAQAIQFTVDKTKLARSVGQSSRSENGTTTNGEDARSSNMEAMVCSLKNRDDCVMCGS</sequence>
<dbReference type="GO" id="GO:0005971">
    <property type="term" value="C:ribonucleoside-diphosphate reductase complex"/>
    <property type="evidence" value="ECO:0007669"/>
    <property type="project" value="TreeGrafter"/>
</dbReference>
<keyword evidence="7" id="KW-1015">Disulfide bond</keyword>
<keyword evidence="4 10" id="KW-0067">ATP-binding</keyword>
<dbReference type="Gene3D" id="3.20.70.20">
    <property type="match status" value="1"/>
</dbReference>
<evidence type="ECO:0000256" key="12">
    <source>
        <dbReference type="SAM" id="MobiDB-lite"/>
    </source>
</evidence>
<dbReference type="Pfam" id="PF02867">
    <property type="entry name" value="Ribonuc_red_lgC"/>
    <property type="match status" value="1"/>
</dbReference>
<comment type="function">
    <text evidence="8 11">Provides the precursors necessary for DNA synthesis. Catalyzes the biosynthesis of deoxyribonucleotides from the corresponding ribonucleotides.</text>
</comment>
<evidence type="ECO:0000256" key="11">
    <source>
        <dbReference type="RuleBase" id="RU003410"/>
    </source>
</evidence>
<protein>
    <recommendedName>
        <fullName evidence="11">Ribonucleoside-diphosphate reductase</fullName>
        <ecNumber evidence="11">1.17.4.1</ecNumber>
    </recommendedName>
</protein>
<organism evidence="14 15">
    <name type="scientific">Gryllus longicercus</name>
    <dbReference type="NCBI Taxonomy" id="2509291"/>
    <lineage>
        <taxon>Eukaryota</taxon>
        <taxon>Metazoa</taxon>
        <taxon>Ecdysozoa</taxon>
        <taxon>Arthropoda</taxon>
        <taxon>Hexapoda</taxon>
        <taxon>Insecta</taxon>
        <taxon>Pterygota</taxon>
        <taxon>Neoptera</taxon>
        <taxon>Polyneoptera</taxon>
        <taxon>Orthoptera</taxon>
        <taxon>Ensifera</taxon>
        <taxon>Gryllidea</taxon>
        <taxon>Grylloidea</taxon>
        <taxon>Gryllidae</taxon>
        <taxon>Gryllinae</taxon>
        <taxon>Gryllus</taxon>
    </lineage>
</organism>
<dbReference type="FunFam" id="3.20.70.20:FF:000001">
    <property type="entry name" value="Ribonucleoside-diphosphate reductase"/>
    <property type="match status" value="1"/>
</dbReference>
<keyword evidence="5 11" id="KW-0560">Oxidoreductase</keyword>
<evidence type="ECO:0000256" key="6">
    <source>
        <dbReference type="ARBA" id="ARBA00023116"/>
    </source>
</evidence>
<dbReference type="Pfam" id="PF03477">
    <property type="entry name" value="ATP-cone"/>
    <property type="match status" value="1"/>
</dbReference>
<dbReference type="InterPro" id="IPR005144">
    <property type="entry name" value="ATP-cone_dom"/>
</dbReference>
<feature type="compositionally biased region" description="Polar residues" evidence="12">
    <location>
        <begin position="771"/>
        <end position="790"/>
    </location>
</feature>
<dbReference type="Pfam" id="PF00317">
    <property type="entry name" value="Ribonuc_red_lgN"/>
    <property type="match status" value="1"/>
</dbReference>
<reference evidence="14 15" key="1">
    <citation type="submission" date="2024-03" db="EMBL/GenBank/DDBJ databases">
        <title>The genome assembly and annotation of the cricket Gryllus longicercus Weissman &amp; Gray.</title>
        <authorList>
            <person name="Szrajer S."/>
            <person name="Gray D."/>
            <person name="Ylla G."/>
        </authorList>
    </citation>
    <scope>NUCLEOTIDE SEQUENCE [LARGE SCALE GENOMIC DNA]</scope>
    <source>
        <strain evidence="14">DAG 2021-001</strain>
        <tissue evidence="14">Whole body minus gut</tissue>
    </source>
</reference>
<dbReference type="GO" id="GO:0004748">
    <property type="term" value="F:ribonucleoside-diphosphate reductase activity, thioredoxin disulfide as acceptor"/>
    <property type="evidence" value="ECO:0007669"/>
    <property type="project" value="UniProtKB-EC"/>
</dbReference>
<comment type="similarity">
    <text evidence="1 11">Belongs to the ribonucleoside diphosphate reductase large chain family.</text>
</comment>
<dbReference type="InterPro" id="IPR008926">
    <property type="entry name" value="RNR_R1-su_N"/>
</dbReference>
<evidence type="ECO:0000313" key="15">
    <source>
        <dbReference type="Proteomes" id="UP001378592"/>
    </source>
</evidence>
<accession>A0AAN9UYW8</accession>
<feature type="domain" description="ATP-cone" evidence="13">
    <location>
        <begin position="11"/>
        <end position="102"/>
    </location>
</feature>
<dbReference type="PROSITE" id="PS00089">
    <property type="entry name" value="RIBORED_LARGE"/>
    <property type="match status" value="1"/>
</dbReference>
<dbReference type="InterPro" id="IPR000788">
    <property type="entry name" value="RNR_lg_C"/>
</dbReference>
<keyword evidence="6 11" id="KW-0215">Deoxyribonucleotide synthesis</keyword>
<dbReference type="InterPro" id="IPR013509">
    <property type="entry name" value="RNR_lsu_N"/>
</dbReference>
<comment type="caution">
    <text evidence="14">The sequence shown here is derived from an EMBL/GenBank/DDBJ whole genome shotgun (WGS) entry which is preliminary data.</text>
</comment>
<evidence type="ECO:0000256" key="4">
    <source>
        <dbReference type="ARBA" id="ARBA00022840"/>
    </source>
</evidence>
<dbReference type="NCBIfam" id="TIGR02506">
    <property type="entry name" value="NrdE_NrdA"/>
    <property type="match status" value="1"/>
</dbReference>
<evidence type="ECO:0000256" key="10">
    <source>
        <dbReference type="PROSITE-ProRule" id="PRU00492"/>
    </source>
</evidence>
<proteinExistence type="inferred from homology"/>
<dbReference type="CDD" id="cd01679">
    <property type="entry name" value="RNR_I"/>
    <property type="match status" value="1"/>
</dbReference>
<dbReference type="Proteomes" id="UP001378592">
    <property type="component" value="Unassembled WGS sequence"/>
</dbReference>
<evidence type="ECO:0000256" key="9">
    <source>
        <dbReference type="ARBA" id="ARBA00047754"/>
    </source>
</evidence>
<evidence type="ECO:0000313" key="14">
    <source>
        <dbReference type="EMBL" id="KAK7788432.1"/>
    </source>
</evidence>
<name>A0AAN9UYW8_9ORTH</name>
<keyword evidence="3 10" id="KW-0547">Nucleotide-binding</keyword>
<evidence type="ECO:0000256" key="3">
    <source>
        <dbReference type="ARBA" id="ARBA00022741"/>
    </source>
</evidence>
<dbReference type="PRINTS" id="PR01183">
    <property type="entry name" value="RIBORDTASEM1"/>
</dbReference>
<dbReference type="InterPro" id="IPR013346">
    <property type="entry name" value="NrdE_NrdA_C"/>
</dbReference>
<dbReference type="EMBL" id="JAZDUA010001124">
    <property type="protein sequence ID" value="KAK7788432.1"/>
    <property type="molecule type" value="Genomic_DNA"/>
</dbReference>
<dbReference type="SUPFAM" id="SSF51998">
    <property type="entry name" value="PFL-like glycyl radical enzymes"/>
    <property type="match status" value="1"/>
</dbReference>
<evidence type="ECO:0000256" key="8">
    <source>
        <dbReference type="ARBA" id="ARBA00024942"/>
    </source>
</evidence>
<keyword evidence="15" id="KW-1185">Reference proteome</keyword>
<comment type="catalytic activity">
    <reaction evidence="9 11">
        <text>a 2'-deoxyribonucleoside 5'-diphosphate + [thioredoxin]-disulfide + H2O = a ribonucleoside 5'-diphosphate + [thioredoxin]-dithiol</text>
        <dbReference type="Rhea" id="RHEA:23252"/>
        <dbReference type="Rhea" id="RHEA-COMP:10698"/>
        <dbReference type="Rhea" id="RHEA-COMP:10700"/>
        <dbReference type="ChEBI" id="CHEBI:15377"/>
        <dbReference type="ChEBI" id="CHEBI:29950"/>
        <dbReference type="ChEBI" id="CHEBI:50058"/>
        <dbReference type="ChEBI" id="CHEBI:57930"/>
        <dbReference type="ChEBI" id="CHEBI:73316"/>
        <dbReference type="EC" id="1.17.4.1"/>
    </reaction>
</comment>
<dbReference type="PROSITE" id="PS51161">
    <property type="entry name" value="ATP_CONE"/>
    <property type="match status" value="1"/>
</dbReference>
<evidence type="ECO:0000256" key="5">
    <source>
        <dbReference type="ARBA" id="ARBA00023002"/>
    </source>
</evidence>
<dbReference type="GO" id="GO:0009263">
    <property type="term" value="P:deoxyribonucleotide biosynthetic process"/>
    <property type="evidence" value="ECO:0007669"/>
    <property type="project" value="UniProtKB-KW"/>
</dbReference>
<dbReference type="PANTHER" id="PTHR11573">
    <property type="entry name" value="RIBONUCLEOSIDE-DIPHOSPHATE REDUCTASE LARGE CHAIN"/>
    <property type="match status" value="1"/>
</dbReference>
<evidence type="ECO:0000256" key="2">
    <source>
        <dbReference type="ARBA" id="ARBA00022533"/>
    </source>
</evidence>
<dbReference type="GO" id="GO:0005524">
    <property type="term" value="F:ATP binding"/>
    <property type="evidence" value="ECO:0007669"/>
    <property type="project" value="UniProtKB-UniRule"/>
</dbReference>
<evidence type="ECO:0000256" key="7">
    <source>
        <dbReference type="ARBA" id="ARBA00023157"/>
    </source>
</evidence>
<dbReference type="EC" id="1.17.4.1" evidence="11"/>
<feature type="region of interest" description="Disordered" evidence="12">
    <location>
        <begin position="769"/>
        <end position="790"/>
    </location>
</feature>
<dbReference type="PANTHER" id="PTHR11573:SF6">
    <property type="entry name" value="RIBONUCLEOSIDE-DIPHOSPHATE REDUCTASE LARGE SUBUNIT"/>
    <property type="match status" value="1"/>
</dbReference>
<evidence type="ECO:0000256" key="1">
    <source>
        <dbReference type="ARBA" id="ARBA00010406"/>
    </source>
</evidence>
<dbReference type="SUPFAM" id="SSF48168">
    <property type="entry name" value="R1 subunit of ribonucleotide reductase, N-terminal domain"/>
    <property type="match status" value="1"/>
</dbReference>
<dbReference type="AlphaFoldDB" id="A0AAN9UYW8"/>
<keyword evidence="2" id="KW-0021">Allosteric enzyme</keyword>
<dbReference type="InterPro" id="IPR039718">
    <property type="entry name" value="Rrm1"/>
</dbReference>
<gene>
    <name evidence="14" type="ORF">R5R35_008822</name>
</gene>
<evidence type="ECO:0000259" key="13">
    <source>
        <dbReference type="PROSITE" id="PS51161"/>
    </source>
</evidence>